<dbReference type="AlphaFoldDB" id="A0AAF0YIT2"/>
<feature type="region of interest" description="Disordered" evidence="1">
    <location>
        <begin position="1"/>
        <end position="23"/>
    </location>
</feature>
<dbReference type="Proteomes" id="UP000827549">
    <property type="component" value="Chromosome 7"/>
</dbReference>
<dbReference type="RefSeq" id="XP_062631442.1">
    <property type="nucleotide sequence ID" value="XM_062775458.1"/>
</dbReference>
<accession>A0AAF0YIT2</accession>
<gene>
    <name evidence="2" type="ORF">LOC62_07G008915</name>
</gene>
<keyword evidence="3" id="KW-1185">Reference proteome</keyword>
<dbReference type="GeneID" id="87812079"/>
<name>A0AAF0YIT2_9TREE</name>
<evidence type="ECO:0000313" key="3">
    <source>
        <dbReference type="Proteomes" id="UP000827549"/>
    </source>
</evidence>
<evidence type="ECO:0000313" key="2">
    <source>
        <dbReference type="EMBL" id="WOO85416.1"/>
    </source>
</evidence>
<feature type="compositionally biased region" description="Polar residues" evidence="1">
    <location>
        <begin position="1"/>
        <end position="10"/>
    </location>
</feature>
<sequence length="503" mass="55960">MVRWSETAQPAPTKARGAYSTRPGAPTICGQPASVPLHAAYKATVARRPLPCKPCAANPSHWPCAFSTKVKSVAFARLLPVPYDDTERVALFKRPPPPGLDTSKAFIDSDPFSNIVDDILQFAAASIPNHATLRLIDKRSNDGVLKDALRHIDIRLILLPALELPELDYEPILPFAPPAGPRKKLVAVYHGTNRLIPFIDVDSDAPPEVRTASLERIKKYTTTIDLVPSILREDMAPDYISLGEELQHSVPNLRLSGQSPVFPIAPQTYIEFAGEKQPFRTELFRQFNDIILNIVHDPTRPSSSAPPSTDGSNDPVILGWNGTWHSLVSALRSQYGHVFQHGNSDQDDSHRVTSPLCNGSNVTIILSKHNIELCTPLPGPIMPQYSSEMYSAEAVVSRCIEGFQGTHTIVGLELIDPTWFSTDPVEGAAYKKWGAERWFLDRVKEQLAKCILEGFREDTKVLNTWWEVIRGRIHFRTVDEWRAEVGEETFALATNVNYALVPR</sequence>
<evidence type="ECO:0000256" key="1">
    <source>
        <dbReference type="SAM" id="MobiDB-lite"/>
    </source>
</evidence>
<protein>
    <submittedName>
        <fullName evidence="2">Uncharacterized protein</fullName>
    </submittedName>
</protein>
<dbReference type="EMBL" id="CP086720">
    <property type="protein sequence ID" value="WOO85416.1"/>
    <property type="molecule type" value="Genomic_DNA"/>
</dbReference>
<organism evidence="2 3">
    <name type="scientific">Vanrija pseudolonga</name>
    <dbReference type="NCBI Taxonomy" id="143232"/>
    <lineage>
        <taxon>Eukaryota</taxon>
        <taxon>Fungi</taxon>
        <taxon>Dikarya</taxon>
        <taxon>Basidiomycota</taxon>
        <taxon>Agaricomycotina</taxon>
        <taxon>Tremellomycetes</taxon>
        <taxon>Trichosporonales</taxon>
        <taxon>Trichosporonaceae</taxon>
        <taxon>Vanrija</taxon>
    </lineage>
</organism>
<reference evidence="2" key="1">
    <citation type="submission" date="2023-10" db="EMBL/GenBank/DDBJ databases">
        <authorList>
            <person name="Noh H."/>
        </authorList>
    </citation>
    <scope>NUCLEOTIDE SEQUENCE</scope>
    <source>
        <strain evidence="2">DUCC4014</strain>
    </source>
</reference>
<proteinExistence type="predicted"/>